<dbReference type="Gene3D" id="3.40.50.2000">
    <property type="entry name" value="Glycogen Phosphorylase B"/>
    <property type="match status" value="2"/>
</dbReference>
<accession>A0ABR3XHS8</accession>
<dbReference type="Proteomes" id="UP001583177">
    <property type="component" value="Unassembled WGS sequence"/>
</dbReference>
<dbReference type="PANTHER" id="PTHR48050">
    <property type="entry name" value="STEROL 3-BETA-GLUCOSYLTRANSFERASE"/>
    <property type="match status" value="1"/>
</dbReference>
<keyword evidence="4" id="KW-1185">Reference proteome</keyword>
<organism evidence="3 4">
    <name type="scientific">Diaporthe australafricana</name>
    <dbReference type="NCBI Taxonomy" id="127596"/>
    <lineage>
        <taxon>Eukaryota</taxon>
        <taxon>Fungi</taxon>
        <taxon>Dikarya</taxon>
        <taxon>Ascomycota</taxon>
        <taxon>Pezizomycotina</taxon>
        <taxon>Sordariomycetes</taxon>
        <taxon>Sordariomycetidae</taxon>
        <taxon>Diaporthales</taxon>
        <taxon>Diaporthaceae</taxon>
        <taxon>Diaporthe</taxon>
    </lineage>
</organism>
<gene>
    <name evidence="3" type="ORF">Daus18300_003241</name>
</gene>
<name>A0ABR3XHS8_9PEZI</name>
<evidence type="ECO:0000313" key="4">
    <source>
        <dbReference type="Proteomes" id="UP001583177"/>
    </source>
</evidence>
<dbReference type="SUPFAM" id="SSF53756">
    <property type="entry name" value="UDP-Glycosyltransferase/glycogen phosphorylase"/>
    <property type="match status" value="1"/>
</dbReference>
<dbReference type="CDD" id="cd03784">
    <property type="entry name" value="GT1_Gtf-like"/>
    <property type="match status" value="1"/>
</dbReference>
<keyword evidence="1" id="KW-0808">Transferase</keyword>
<dbReference type="Pfam" id="PF06722">
    <property type="entry name" value="EryCIII-like_C"/>
    <property type="match status" value="1"/>
</dbReference>
<feature type="domain" description="Erythromycin biosynthesis protein CIII-like C-terminal" evidence="2">
    <location>
        <begin position="288"/>
        <end position="395"/>
    </location>
</feature>
<proteinExistence type="predicted"/>
<dbReference type="PANTHER" id="PTHR48050:SF13">
    <property type="entry name" value="STEROL 3-BETA-GLUCOSYLTRANSFERASE UGT80A2"/>
    <property type="match status" value="1"/>
</dbReference>
<dbReference type="InterPro" id="IPR002213">
    <property type="entry name" value="UDP_glucos_trans"/>
</dbReference>
<dbReference type="InterPro" id="IPR010610">
    <property type="entry name" value="EryCIII-like_C"/>
</dbReference>
<evidence type="ECO:0000259" key="2">
    <source>
        <dbReference type="Pfam" id="PF06722"/>
    </source>
</evidence>
<evidence type="ECO:0000313" key="3">
    <source>
        <dbReference type="EMBL" id="KAL1875173.1"/>
    </source>
</evidence>
<evidence type="ECO:0000256" key="1">
    <source>
        <dbReference type="ARBA" id="ARBA00022679"/>
    </source>
</evidence>
<comment type="caution">
    <text evidence="3">The sequence shown here is derived from an EMBL/GenBank/DDBJ whole genome shotgun (WGS) entry which is preliminary data.</text>
</comment>
<dbReference type="EMBL" id="JAWRVE010000020">
    <property type="protein sequence ID" value="KAL1875173.1"/>
    <property type="molecule type" value="Genomic_DNA"/>
</dbReference>
<protein>
    <recommendedName>
        <fullName evidence="2">Erythromycin biosynthesis protein CIII-like C-terminal domain-containing protein</fullName>
    </recommendedName>
</protein>
<dbReference type="InterPro" id="IPR050426">
    <property type="entry name" value="Glycosyltransferase_28"/>
</dbReference>
<reference evidence="3 4" key="1">
    <citation type="journal article" date="2024" name="IMA Fungus">
        <title>IMA Genome - F19 : A genome assembly and annotation guide to empower mycologists, including annotated draft genome sequences of Ceratocystis pirilliformis, Diaporthe australafricana, Fusarium ophioides, Paecilomyces lecythidis, and Sporothrix stenoceras.</title>
        <authorList>
            <person name="Aylward J."/>
            <person name="Wilson A.M."/>
            <person name="Visagie C.M."/>
            <person name="Spraker J."/>
            <person name="Barnes I."/>
            <person name="Buitendag C."/>
            <person name="Ceriani C."/>
            <person name="Del Mar Angel L."/>
            <person name="du Plessis D."/>
            <person name="Fuchs T."/>
            <person name="Gasser K."/>
            <person name="Kramer D."/>
            <person name="Li W."/>
            <person name="Munsamy K."/>
            <person name="Piso A."/>
            <person name="Price J.L."/>
            <person name="Sonnekus B."/>
            <person name="Thomas C."/>
            <person name="van der Nest A."/>
            <person name="van Dijk A."/>
            <person name="van Heerden A."/>
            <person name="van Vuuren N."/>
            <person name="Yilmaz N."/>
            <person name="Duong T.A."/>
            <person name="van der Merwe N.A."/>
            <person name="Wingfield M.J."/>
            <person name="Wingfield B.D."/>
        </authorList>
    </citation>
    <scope>NUCLEOTIDE SEQUENCE [LARGE SCALE GENOMIC DNA]</scope>
    <source>
        <strain evidence="3 4">CMW 18300</strain>
    </source>
</reference>
<sequence length="417" mass="44264">MGKFLLHTFYATGHVLPMQAVAKALVDRGHEVVWLTSPAQEARVRASGARFEATAEVDRVDKVLQGADPKTLEEIVDVFFGGRLAAQVADLRRVMRGGFVPDVLLNDALPFGASVLHELGEIPTYATLGVVPMYFREHAPKSTLGTLLSQPELIVGCLNAQREDLGLAAIEPSQLLQYSPRLHIQASCAALEYEQALHVPTHYVGPLISPLNAAAAGTLPNWWDEVVAASSGEGGRTVVGITQGTFATDPTSLIIPAVRALGGDAGLLLVVPSQQAEQVRQILLQSDGDGDGRLPANLRLAEWLPYEELLPRCGLLVTNGGYGSVTQALAHGVPLVCAGTSEDKKDTAARVTHLAAGVDLMTDCPGAEQVRGAVAEILGDVRYRENAERMGRELRSLGGAGRVCELLEEEAVAAGGR</sequence>